<gene>
    <name evidence="2" type="ORF">DWX94_07200</name>
</gene>
<evidence type="ECO:0000259" key="1">
    <source>
        <dbReference type="PROSITE" id="PS50943"/>
    </source>
</evidence>
<dbReference type="EMBL" id="QRVK01000014">
    <property type="protein sequence ID" value="RGS42892.1"/>
    <property type="molecule type" value="Genomic_DNA"/>
</dbReference>
<dbReference type="CDD" id="cd00093">
    <property type="entry name" value="HTH_XRE"/>
    <property type="match status" value="1"/>
</dbReference>
<dbReference type="InterPro" id="IPR001387">
    <property type="entry name" value="Cro/C1-type_HTH"/>
</dbReference>
<evidence type="ECO:0000313" key="2">
    <source>
        <dbReference type="EMBL" id="RGS42892.1"/>
    </source>
</evidence>
<dbReference type="Gene3D" id="1.10.260.40">
    <property type="entry name" value="lambda repressor-like DNA-binding domains"/>
    <property type="match status" value="1"/>
</dbReference>
<organism evidence="2 3">
    <name type="scientific">Coprococcus eutactus</name>
    <dbReference type="NCBI Taxonomy" id="33043"/>
    <lineage>
        <taxon>Bacteria</taxon>
        <taxon>Bacillati</taxon>
        <taxon>Bacillota</taxon>
        <taxon>Clostridia</taxon>
        <taxon>Lachnospirales</taxon>
        <taxon>Lachnospiraceae</taxon>
        <taxon>Coprococcus</taxon>
    </lineage>
</organism>
<dbReference type="InterPro" id="IPR010982">
    <property type="entry name" value="Lambda_DNA-bd_dom_sf"/>
</dbReference>
<comment type="caution">
    <text evidence="2">The sequence shown here is derived from an EMBL/GenBank/DDBJ whole genome shotgun (WGS) entry which is preliminary data.</text>
</comment>
<protein>
    <submittedName>
        <fullName evidence="2">XRE family transcriptional regulator</fullName>
    </submittedName>
</protein>
<accession>A0A3R5ZLH2</accession>
<evidence type="ECO:0000313" key="3">
    <source>
        <dbReference type="Proteomes" id="UP000283295"/>
    </source>
</evidence>
<dbReference type="AlphaFoldDB" id="A0A3R5ZLH2"/>
<dbReference type="SUPFAM" id="SSF47413">
    <property type="entry name" value="lambda repressor-like DNA-binding domains"/>
    <property type="match status" value="1"/>
</dbReference>
<dbReference type="Proteomes" id="UP000283295">
    <property type="component" value="Unassembled WGS sequence"/>
</dbReference>
<sequence>MLKVDVKKLYIAMANCCMGRRELAKASGVPETTICNIINHKSTRPATLGKIAKALKVDAAVLVADEEL</sequence>
<dbReference type="Pfam" id="PF01381">
    <property type="entry name" value="HTH_3"/>
    <property type="match status" value="1"/>
</dbReference>
<dbReference type="GO" id="GO:0003677">
    <property type="term" value="F:DNA binding"/>
    <property type="evidence" value="ECO:0007669"/>
    <property type="project" value="InterPro"/>
</dbReference>
<proteinExistence type="predicted"/>
<reference evidence="2 3" key="1">
    <citation type="submission" date="2018-08" db="EMBL/GenBank/DDBJ databases">
        <title>A genome reference for cultivated species of the human gut microbiota.</title>
        <authorList>
            <person name="Zou Y."/>
            <person name="Xue W."/>
            <person name="Luo G."/>
        </authorList>
    </citation>
    <scope>NUCLEOTIDE SEQUENCE [LARGE SCALE GENOMIC DNA]</scope>
    <source>
        <strain evidence="2 3">AF22-21</strain>
    </source>
</reference>
<feature type="domain" description="HTH cro/C1-type" evidence="1">
    <location>
        <begin position="21"/>
        <end position="62"/>
    </location>
</feature>
<name>A0A3R5ZLH2_9FIRM</name>
<dbReference type="PROSITE" id="PS50943">
    <property type="entry name" value="HTH_CROC1"/>
    <property type="match status" value="1"/>
</dbReference>